<feature type="transmembrane region" description="Helical" evidence="11">
    <location>
        <begin position="88"/>
        <end position="109"/>
    </location>
</feature>
<dbReference type="EC" id="7.1.1.-" evidence="11"/>
<dbReference type="GO" id="GO:0048038">
    <property type="term" value="F:quinone binding"/>
    <property type="evidence" value="ECO:0007669"/>
    <property type="project" value="UniProtKB-KW"/>
</dbReference>
<protein>
    <recommendedName>
        <fullName evidence="11">NADH-quinone oxidoreductase subunit A</fullName>
        <ecNumber evidence="11">7.1.1.-</ecNumber>
    </recommendedName>
    <alternativeName>
        <fullName evidence="11">NADH dehydrogenase I subunit A</fullName>
    </alternativeName>
    <alternativeName>
        <fullName evidence="11">NDH-1 subunit A</fullName>
    </alternativeName>
    <alternativeName>
        <fullName evidence="11">NUO1</fullName>
    </alternativeName>
</protein>
<dbReference type="GO" id="GO:0005886">
    <property type="term" value="C:plasma membrane"/>
    <property type="evidence" value="ECO:0007669"/>
    <property type="project" value="UniProtKB-SubCell"/>
</dbReference>
<gene>
    <name evidence="13" type="primary">ndhC</name>
    <name evidence="11" type="synonym">nuoA</name>
    <name evidence="13" type="ORF">M3I41_01740</name>
</gene>
<name>A0A2N6V5C7_9ACTO</name>
<feature type="transmembrane region" description="Helical" evidence="11">
    <location>
        <begin position="6"/>
        <end position="29"/>
    </location>
</feature>
<evidence type="ECO:0000256" key="7">
    <source>
        <dbReference type="ARBA" id="ARBA00022967"/>
    </source>
</evidence>
<comment type="catalytic activity">
    <reaction evidence="11 12">
        <text>a quinone + NADH + 5 H(+)(in) = a quinol + NAD(+) + 4 H(+)(out)</text>
        <dbReference type="Rhea" id="RHEA:57888"/>
        <dbReference type="ChEBI" id="CHEBI:15378"/>
        <dbReference type="ChEBI" id="CHEBI:24646"/>
        <dbReference type="ChEBI" id="CHEBI:57540"/>
        <dbReference type="ChEBI" id="CHEBI:57945"/>
        <dbReference type="ChEBI" id="CHEBI:132124"/>
    </reaction>
</comment>
<dbReference type="GO" id="GO:0008137">
    <property type="term" value="F:NADH dehydrogenase (ubiquinone) activity"/>
    <property type="evidence" value="ECO:0007669"/>
    <property type="project" value="InterPro"/>
</dbReference>
<keyword evidence="13" id="KW-0560">Oxidoreductase</keyword>
<dbReference type="InterPro" id="IPR023043">
    <property type="entry name" value="NAD(P)H_OxRDtase_bac/plastid"/>
</dbReference>
<comment type="similarity">
    <text evidence="2 11 12">Belongs to the complex I subunit 3 family.</text>
</comment>
<keyword evidence="9 11" id="KW-0520">NAD</keyword>
<dbReference type="GO" id="GO:0030964">
    <property type="term" value="C:NADH dehydrogenase complex"/>
    <property type="evidence" value="ECO:0007669"/>
    <property type="project" value="TreeGrafter"/>
</dbReference>
<keyword evidence="8 11" id="KW-1133">Transmembrane helix</keyword>
<feature type="transmembrane region" description="Helical" evidence="11">
    <location>
        <begin position="61"/>
        <end position="82"/>
    </location>
</feature>
<evidence type="ECO:0000256" key="8">
    <source>
        <dbReference type="ARBA" id="ARBA00022989"/>
    </source>
</evidence>
<keyword evidence="4 11" id="KW-1003">Cell membrane</keyword>
<evidence type="ECO:0000313" key="14">
    <source>
        <dbReference type="Proteomes" id="UP000830236"/>
    </source>
</evidence>
<keyword evidence="6 11" id="KW-0874">Quinone</keyword>
<evidence type="ECO:0000313" key="13">
    <source>
        <dbReference type="EMBL" id="UQF80024.1"/>
    </source>
</evidence>
<dbReference type="InterPro" id="IPR038430">
    <property type="entry name" value="NDAH_ubi_oxred_su3_sf"/>
</dbReference>
<evidence type="ECO:0000256" key="3">
    <source>
        <dbReference type="ARBA" id="ARBA00022448"/>
    </source>
</evidence>
<dbReference type="RefSeq" id="WP_005986121.1">
    <property type="nucleotide sequence ID" value="NZ_PNHV01000001.1"/>
</dbReference>
<evidence type="ECO:0000256" key="5">
    <source>
        <dbReference type="ARBA" id="ARBA00022692"/>
    </source>
</evidence>
<dbReference type="PANTHER" id="PTHR11058">
    <property type="entry name" value="NADH-UBIQUINONE OXIDOREDUCTASE CHAIN 3"/>
    <property type="match status" value="1"/>
</dbReference>
<dbReference type="AlphaFoldDB" id="A0A2N6V5C7"/>
<dbReference type="Gene3D" id="1.20.58.1610">
    <property type="entry name" value="NADH:ubiquinone/plastoquinone oxidoreductase, chain 3"/>
    <property type="match status" value="1"/>
</dbReference>
<dbReference type="PANTHER" id="PTHR11058:SF22">
    <property type="entry name" value="NADH-QUINONE OXIDOREDUCTASE SUBUNIT A"/>
    <property type="match status" value="1"/>
</dbReference>
<keyword evidence="10 11" id="KW-0472">Membrane</keyword>
<dbReference type="HAMAP" id="MF_01394">
    <property type="entry name" value="NDH1_NuoA"/>
    <property type="match status" value="1"/>
</dbReference>
<evidence type="ECO:0000256" key="2">
    <source>
        <dbReference type="ARBA" id="ARBA00008472"/>
    </source>
</evidence>
<accession>A0A2N6V5C7</accession>
<evidence type="ECO:0000256" key="4">
    <source>
        <dbReference type="ARBA" id="ARBA00022475"/>
    </source>
</evidence>
<dbReference type="KEGG" id="agh:M3I41_01740"/>
<dbReference type="Proteomes" id="UP000830236">
    <property type="component" value="Chromosome"/>
</dbReference>
<keyword evidence="5 11" id="KW-0812">Transmembrane</keyword>
<dbReference type="EMBL" id="CP097095">
    <property type="protein sequence ID" value="UQF80024.1"/>
    <property type="molecule type" value="Genomic_DNA"/>
</dbReference>
<proteinExistence type="inferred from homology"/>
<dbReference type="FunFam" id="1.20.58.1610:FF:000002">
    <property type="entry name" value="NADH-quinone oxidoreductase subunit A"/>
    <property type="match status" value="1"/>
</dbReference>
<evidence type="ECO:0000256" key="9">
    <source>
        <dbReference type="ARBA" id="ARBA00023027"/>
    </source>
</evidence>
<evidence type="ECO:0000256" key="6">
    <source>
        <dbReference type="ARBA" id="ARBA00022719"/>
    </source>
</evidence>
<evidence type="ECO:0000256" key="12">
    <source>
        <dbReference type="RuleBase" id="RU003639"/>
    </source>
</evidence>
<evidence type="ECO:0000256" key="11">
    <source>
        <dbReference type="HAMAP-Rule" id="MF_01394"/>
    </source>
</evidence>
<evidence type="ECO:0000256" key="1">
    <source>
        <dbReference type="ARBA" id="ARBA00004141"/>
    </source>
</evidence>
<comment type="subcellular location">
    <subcellularLocation>
        <location evidence="11 12">Cell membrane</location>
        <topology evidence="11 12">Multi-pass membrane protein</topology>
    </subcellularLocation>
    <subcellularLocation>
        <location evidence="1">Membrane</location>
        <topology evidence="1">Multi-pass membrane protein</topology>
    </subcellularLocation>
</comment>
<dbReference type="Pfam" id="PF00507">
    <property type="entry name" value="Oxidored_q4"/>
    <property type="match status" value="1"/>
</dbReference>
<comment type="subunit">
    <text evidence="11">NDH-1 is composed of 14 different subunits. Subunits NuoA, H, J, K, L, M, N constitute the membrane sector of the complex.</text>
</comment>
<evidence type="ECO:0000256" key="10">
    <source>
        <dbReference type="ARBA" id="ARBA00023136"/>
    </source>
</evidence>
<keyword evidence="3 11" id="KW-0813">Transport</keyword>
<keyword evidence="7 11" id="KW-1278">Translocase</keyword>
<organism evidence="13 14">
    <name type="scientific">Actinomyces graevenitzii</name>
    <dbReference type="NCBI Taxonomy" id="55565"/>
    <lineage>
        <taxon>Bacteria</taxon>
        <taxon>Bacillati</taxon>
        <taxon>Actinomycetota</taxon>
        <taxon>Actinomycetes</taxon>
        <taxon>Actinomycetales</taxon>
        <taxon>Actinomycetaceae</taxon>
        <taxon>Actinomyces</taxon>
    </lineage>
</organism>
<reference evidence="13" key="1">
    <citation type="submission" date="2022-05" db="EMBL/GenBank/DDBJ databases">
        <title>Using nanopore sequencing to obtain complete genomes from saliva samples.</title>
        <authorList>
            <person name="Baker J.L."/>
        </authorList>
    </citation>
    <scope>NUCLEOTIDE SEQUENCE</scope>
    <source>
        <strain evidence="13">JCVI-JB-Ag32</strain>
    </source>
</reference>
<dbReference type="GO" id="GO:0050136">
    <property type="term" value="F:NADH dehydrogenase (quinone) (non-electrogenic) activity"/>
    <property type="evidence" value="ECO:0007669"/>
    <property type="project" value="UniProtKB-UniRule"/>
</dbReference>
<dbReference type="InterPro" id="IPR000440">
    <property type="entry name" value="NADH_UbQ/plastoQ_OxRdtase_su3"/>
</dbReference>
<comment type="function">
    <text evidence="11">NDH-1 shuttles electrons from NADH, via FMN and iron-sulfur (Fe-S) centers, to quinones in the respiratory chain. The immediate electron acceptor for the enzyme in this species is believed to be a menaquinone. Couples the redox reaction to proton translocation (for every two electrons transferred, four hydrogen ions are translocated across the cytoplasmic membrane), and thus conserves the redox energy in a proton gradient.</text>
</comment>
<sequence>MNPYVSLLVMGAVALLIAIGGLAMSAIISPNRRNSTKVRNYECGVDPTPANNAHGRFPVKFYLVGMTFIIFDIEVVFLYPWASSFAKLGLFGLVAALIFIALITVPYVLEWRRGGLDWD</sequence>